<dbReference type="GeneID" id="92099265"/>
<gene>
    <name evidence="2" type="ORF">PG994_014793</name>
</gene>
<feature type="compositionally biased region" description="Basic and acidic residues" evidence="1">
    <location>
        <begin position="898"/>
        <end position="907"/>
    </location>
</feature>
<organism evidence="2 3">
    <name type="scientific">Apiospora phragmitis</name>
    <dbReference type="NCBI Taxonomy" id="2905665"/>
    <lineage>
        <taxon>Eukaryota</taxon>
        <taxon>Fungi</taxon>
        <taxon>Dikarya</taxon>
        <taxon>Ascomycota</taxon>
        <taxon>Pezizomycotina</taxon>
        <taxon>Sordariomycetes</taxon>
        <taxon>Xylariomycetidae</taxon>
        <taxon>Amphisphaeriales</taxon>
        <taxon>Apiosporaceae</taxon>
        <taxon>Apiospora</taxon>
    </lineage>
</organism>
<feature type="compositionally biased region" description="Acidic residues" evidence="1">
    <location>
        <begin position="762"/>
        <end position="801"/>
    </location>
</feature>
<feature type="compositionally biased region" description="Acidic residues" evidence="1">
    <location>
        <begin position="659"/>
        <end position="697"/>
    </location>
</feature>
<feature type="compositionally biased region" description="Polar residues" evidence="1">
    <location>
        <begin position="914"/>
        <end position="926"/>
    </location>
</feature>
<feature type="region of interest" description="Disordered" evidence="1">
    <location>
        <begin position="212"/>
        <end position="299"/>
    </location>
</feature>
<reference evidence="2 3" key="1">
    <citation type="submission" date="2023-01" db="EMBL/GenBank/DDBJ databases">
        <title>Analysis of 21 Apiospora genomes using comparative genomics revels a genus with tremendous synthesis potential of carbohydrate active enzymes and secondary metabolites.</title>
        <authorList>
            <person name="Sorensen T."/>
        </authorList>
    </citation>
    <scope>NUCLEOTIDE SEQUENCE [LARGE SCALE GENOMIC DNA]</scope>
    <source>
        <strain evidence="2 3">CBS 135458</strain>
    </source>
</reference>
<evidence type="ECO:0008006" key="4">
    <source>
        <dbReference type="Google" id="ProtNLM"/>
    </source>
</evidence>
<feature type="compositionally biased region" description="Acidic residues" evidence="1">
    <location>
        <begin position="600"/>
        <end position="611"/>
    </location>
</feature>
<evidence type="ECO:0000313" key="2">
    <source>
        <dbReference type="EMBL" id="KAK8038026.1"/>
    </source>
</evidence>
<feature type="compositionally biased region" description="Low complexity" evidence="1">
    <location>
        <begin position="278"/>
        <end position="295"/>
    </location>
</feature>
<feature type="compositionally biased region" description="Polar residues" evidence="1">
    <location>
        <begin position="578"/>
        <end position="593"/>
    </location>
</feature>
<feature type="compositionally biased region" description="Acidic residues" evidence="1">
    <location>
        <begin position="1152"/>
        <end position="1183"/>
    </location>
</feature>
<feature type="region of interest" description="Disordered" evidence="1">
    <location>
        <begin position="1088"/>
        <end position="1217"/>
    </location>
</feature>
<feature type="compositionally biased region" description="Polar residues" evidence="1">
    <location>
        <begin position="1015"/>
        <end position="1027"/>
    </location>
</feature>
<comment type="caution">
    <text evidence="2">The sequence shown here is derived from an EMBL/GenBank/DDBJ whole genome shotgun (WGS) entry which is preliminary data.</text>
</comment>
<dbReference type="Proteomes" id="UP001480595">
    <property type="component" value="Unassembled WGS sequence"/>
</dbReference>
<feature type="region of interest" description="Disordered" evidence="1">
    <location>
        <begin position="477"/>
        <end position="1046"/>
    </location>
</feature>
<feature type="compositionally biased region" description="Low complexity" evidence="1">
    <location>
        <begin position="1000"/>
        <end position="1011"/>
    </location>
</feature>
<feature type="compositionally biased region" description="Acidic residues" evidence="1">
    <location>
        <begin position="246"/>
        <end position="258"/>
    </location>
</feature>
<evidence type="ECO:0000256" key="1">
    <source>
        <dbReference type="SAM" id="MobiDB-lite"/>
    </source>
</evidence>
<accession>A0ABR1SUL1</accession>
<feature type="compositionally biased region" description="Low complexity" evidence="1">
    <location>
        <begin position="1028"/>
        <end position="1038"/>
    </location>
</feature>
<feature type="region of interest" description="Disordered" evidence="1">
    <location>
        <begin position="127"/>
        <end position="147"/>
    </location>
</feature>
<dbReference type="EMBL" id="JAQQWL010000016">
    <property type="protein sequence ID" value="KAK8038026.1"/>
    <property type="molecule type" value="Genomic_DNA"/>
</dbReference>
<feature type="compositionally biased region" description="Acidic residues" evidence="1">
    <location>
        <begin position="565"/>
        <end position="576"/>
    </location>
</feature>
<dbReference type="PANTHER" id="PTHR48125:SF12">
    <property type="entry name" value="AT HOOK TRANSCRIPTION FACTOR FAMILY-RELATED"/>
    <property type="match status" value="1"/>
</dbReference>
<proteinExistence type="predicted"/>
<protein>
    <recommendedName>
        <fullName evidence="4">Telomeric single stranded DNA binding POT1/Cdc13 domain-containing protein</fullName>
    </recommendedName>
</protein>
<name>A0ABR1SUL1_9PEZI</name>
<dbReference type="RefSeq" id="XP_066707878.1">
    <property type="nucleotide sequence ID" value="XM_066866202.1"/>
</dbReference>
<feature type="compositionally biased region" description="Low complexity" evidence="1">
    <location>
        <begin position="972"/>
        <end position="983"/>
    </location>
</feature>
<evidence type="ECO:0000313" key="3">
    <source>
        <dbReference type="Proteomes" id="UP001480595"/>
    </source>
</evidence>
<keyword evidence="3" id="KW-1185">Reference proteome</keyword>
<dbReference type="PANTHER" id="PTHR48125">
    <property type="entry name" value="LP07818P1"/>
    <property type="match status" value="1"/>
</dbReference>
<feature type="compositionally biased region" description="Polar residues" evidence="1">
    <location>
        <begin position="1099"/>
        <end position="1110"/>
    </location>
</feature>
<feature type="compositionally biased region" description="Basic and acidic residues" evidence="1">
    <location>
        <begin position="810"/>
        <end position="838"/>
    </location>
</feature>
<sequence>MAFIDHAPTPIAQLSPQLPSQTTTVRGVVTVIWPYSSTTSSLSFTLAEPEFRLRRPKGQIRVKFAGHIAKAVSGSGIGSGDEIVISLDGVEWQAAATNRRLSGAGHEWQLKFSQKLRLQTKVIEIDQPPAAPQPQPTPPGPIEAPVAQPSADMEIPLPASFKLAPAQNRSLKRLADGEFASPAFIKRAQVSYGSLFEDGFDIFEDVLGMFEEDGGARGRGRKKSKFGRGSGAWRYTSQSPARSPEPEPEPELDPEPGPEPDPGPQPEIELEVREEEASAQSKPSKPSPSSRPQRPQMTDEGCQTMEIDLPSAPPRFGSSTGNLHLYQPMQGANALTDNSNGFLDQGHQTVTSGDWGIAPMSRQPRADIGLSIDEERRTHFAHALELDLGVAGSQIQQHWVPQVPEVDPNLSSGSDVQPSTQTDVFPPEYTTGMSSNLSAVRFSFGGSEVPQYDAMQPDTHQHQHDLDYPPLEMQATATTDSSHGVPSNPFAAPVTASYPEPEPATTSTNPFLPQENVPTEPVEHAGPSSWAPINNTTSSTHPATDKRSVSSDGQSPDTAFVIDNSDAEAEAGEMEADVNTSEPVSFENEQVLQPNHPEWDDVEENNYENEVDAQYSDDHEPEYDDNERGGDYDTRNYVGPNDDEDDSHDEDLRPRPLEPEFDDGDGEEWDEGEDDLLQEADEELDYDSEEEEEDAMEVDTPLQQRQPPPGTKSAPVVIDLLSSDDEDDNEPVPQPPSRTVLPAARQGPAEPQVAPSSPQYSSEDDVEDVEDDEEIISDDADGDEEFEDDISEDDAEDEELQSEISNTLELDTHMEDAQDEQVVKAEDHSPLAKPKDLSEGQEDLMISPSLGEANNPMEQAGEDLEAPESRLPVDHNVPVSDDERETGDGQPDQPRLQPKHEGLHDSNIDESSMEDTNSPTAGAAQTEQDDKVASTLLQTDNEPLPRDMNGQVANSEDEKGHSDALSPKFDGDVASGVSGASGAPPTESHLLNQLDDKLEAAAQQNLAAARSRASENQLPTPLDSQLVDQPQSQGLDGSQDSDDVMVMEIEEVVTTKVAAVEQAQEPAVEADDLATTVETASTIQVSASIETSERVFETQVPNPEPSQTTVLDEPPRPQVESDMQMEDNLSDFVSQETVDDDVLQAALRGEQGEGEEDEKEEDSLQAALLDEEEDHEEDGEEDALQAALRQQEEVEDEYEEEKEEDEEGERKKRTQRRKMLCKLHYEKSKNKRIRK</sequence>
<feature type="compositionally biased region" description="Polar residues" evidence="1">
    <location>
        <begin position="531"/>
        <end position="542"/>
    </location>
</feature>
<feature type="compositionally biased region" description="Pro residues" evidence="1">
    <location>
        <begin position="129"/>
        <end position="142"/>
    </location>
</feature>
<feature type="compositionally biased region" description="Acidic residues" evidence="1">
    <location>
        <begin position="1193"/>
        <end position="1207"/>
    </location>
</feature>